<evidence type="ECO:0000313" key="7">
    <source>
        <dbReference type="Proteomes" id="UP001589611"/>
    </source>
</evidence>
<keyword evidence="1" id="KW-0805">Transcription regulation</keyword>
<organism evidence="6 7">
    <name type="scientific">Microbacterium terregens</name>
    <dbReference type="NCBI Taxonomy" id="69363"/>
    <lineage>
        <taxon>Bacteria</taxon>
        <taxon>Bacillati</taxon>
        <taxon>Actinomycetota</taxon>
        <taxon>Actinomycetes</taxon>
        <taxon>Micrococcales</taxon>
        <taxon>Microbacteriaceae</taxon>
        <taxon>Microbacterium</taxon>
    </lineage>
</organism>
<dbReference type="PROSITE" id="PS50977">
    <property type="entry name" value="HTH_TETR_2"/>
    <property type="match status" value="1"/>
</dbReference>
<evidence type="ECO:0000256" key="2">
    <source>
        <dbReference type="ARBA" id="ARBA00023125"/>
    </source>
</evidence>
<dbReference type="RefSeq" id="WP_344710922.1">
    <property type="nucleotide sequence ID" value="NZ_BAAAWH010000001.1"/>
</dbReference>
<dbReference type="InterPro" id="IPR050109">
    <property type="entry name" value="HTH-type_TetR-like_transc_reg"/>
</dbReference>
<dbReference type="PANTHER" id="PTHR30055">
    <property type="entry name" value="HTH-TYPE TRANSCRIPTIONAL REGULATOR RUTR"/>
    <property type="match status" value="1"/>
</dbReference>
<keyword evidence="2 4" id="KW-0238">DNA-binding</keyword>
<feature type="DNA-binding region" description="H-T-H motif" evidence="4">
    <location>
        <begin position="33"/>
        <end position="52"/>
    </location>
</feature>
<keyword evidence="7" id="KW-1185">Reference proteome</keyword>
<dbReference type="InterPro" id="IPR001647">
    <property type="entry name" value="HTH_TetR"/>
</dbReference>
<dbReference type="Gene3D" id="1.10.357.10">
    <property type="entry name" value="Tetracycline Repressor, domain 2"/>
    <property type="match status" value="1"/>
</dbReference>
<evidence type="ECO:0000256" key="1">
    <source>
        <dbReference type="ARBA" id="ARBA00023015"/>
    </source>
</evidence>
<dbReference type="Pfam" id="PF00440">
    <property type="entry name" value="TetR_N"/>
    <property type="match status" value="1"/>
</dbReference>
<keyword evidence="3" id="KW-0804">Transcription</keyword>
<dbReference type="PANTHER" id="PTHR30055:SF234">
    <property type="entry name" value="HTH-TYPE TRANSCRIPTIONAL REGULATOR BETI"/>
    <property type="match status" value="1"/>
</dbReference>
<proteinExistence type="predicted"/>
<dbReference type="Proteomes" id="UP001589611">
    <property type="component" value="Unassembled WGS sequence"/>
</dbReference>
<sequence length="234" mass="25545">MKRSRTEKTADNRRRMLDAALDSFVQSGYHGATMAAIAKRAAVAEPTMYFTFHSKAELLQEVLAHVSATADEPAMIERRPWFLAILDEPDARRMVALVVEHGTNVLQSLAPLEPTMRQAAAIDPAAAGVFADIDHRRREAFTRIVTAAGLRAPLALPIPRAVDIIDVVQSAPTFNAYRARGWQLVEFKAWSFHVLTECLLPLPTRAATRAADAAATVGVTFSDLVERDGQAAAT</sequence>
<dbReference type="InterPro" id="IPR009057">
    <property type="entry name" value="Homeodomain-like_sf"/>
</dbReference>
<accession>A0ABV5SVS6</accession>
<evidence type="ECO:0000256" key="4">
    <source>
        <dbReference type="PROSITE-ProRule" id="PRU00335"/>
    </source>
</evidence>
<gene>
    <name evidence="6" type="ORF">ACFFPJ_01400</name>
</gene>
<evidence type="ECO:0000259" key="5">
    <source>
        <dbReference type="PROSITE" id="PS50977"/>
    </source>
</evidence>
<dbReference type="EMBL" id="JBHMBE010000001">
    <property type="protein sequence ID" value="MFB9644448.1"/>
    <property type="molecule type" value="Genomic_DNA"/>
</dbReference>
<reference evidence="6 7" key="1">
    <citation type="submission" date="2024-09" db="EMBL/GenBank/DDBJ databases">
        <authorList>
            <person name="Sun Q."/>
            <person name="Mori K."/>
        </authorList>
    </citation>
    <scope>NUCLEOTIDE SEQUENCE [LARGE SCALE GENOMIC DNA]</scope>
    <source>
        <strain evidence="6 7">JCM 1342</strain>
    </source>
</reference>
<evidence type="ECO:0000313" key="6">
    <source>
        <dbReference type="EMBL" id="MFB9644448.1"/>
    </source>
</evidence>
<feature type="domain" description="HTH tetR-type" evidence="5">
    <location>
        <begin position="10"/>
        <end position="70"/>
    </location>
</feature>
<dbReference type="PRINTS" id="PR00455">
    <property type="entry name" value="HTHTETR"/>
</dbReference>
<protein>
    <submittedName>
        <fullName evidence="6">TetR/AcrR family transcriptional regulator</fullName>
    </submittedName>
</protein>
<evidence type="ECO:0000256" key="3">
    <source>
        <dbReference type="ARBA" id="ARBA00023163"/>
    </source>
</evidence>
<name>A0ABV5SVS6_9MICO</name>
<dbReference type="SUPFAM" id="SSF46689">
    <property type="entry name" value="Homeodomain-like"/>
    <property type="match status" value="1"/>
</dbReference>
<comment type="caution">
    <text evidence="6">The sequence shown here is derived from an EMBL/GenBank/DDBJ whole genome shotgun (WGS) entry which is preliminary data.</text>
</comment>